<evidence type="ECO:0000256" key="3">
    <source>
        <dbReference type="ARBA" id="ARBA00022692"/>
    </source>
</evidence>
<dbReference type="Pfam" id="PF00854">
    <property type="entry name" value="PTR2"/>
    <property type="match status" value="1"/>
</dbReference>
<evidence type="ECO:0000313" key="9">
    <source>
        <dbReference type="Proteomes" id="UP001085076"/>
    </source>
</evidence>
<evidence type="ECO:0000256" key="4">
    <source>
        <dbReference type="ARBA" id="ARBA00022989"/>
    </source>
</evidence>
<feature type="transmembrane region" description="Helical" evidence="7">
    <location>
        <begin position="435"/>
        <end position="456"/>
    </location>
</feature>
<evidence type="ECO:0000256" key="1">
    <source>
        <dbReference type="ARBA" id="ARBA00004141"/>
    </source>
</evidence>
<evidence type="ECO:0000256" key="6">
    <source>
        <dbReference type="SAM" id="MobiDB-lite"/>
    </source>
</evidence>
<feature type="region of interest" description="Disordered" evidence="6">
    <location>
        <begin position="645"/>
        <end position="664"/>
    </location>
</feature>
<dbReference type="PANTHER" id="PTHR11654">
    <property type="entry name" value="OLIGOPEPTIDE TRANSPORTER-RELATED"/>
    <property type="match status" value="1"/>
</dbReference>
<dbReference type="Proteomes" id="UP001085076">
    <property type="component" value="Miscellaneous, Linkage group lg04"/>
</dbReference>
<evidence type="ECO:0000256" key="7">
    <source>
        <dbReference type="SAM" id="Phobius"/>
    </source>
</evidence>
<comment type="subcellular location">
    <subcellularLocation>
        <location evidence="1">Membrane</location>
        <topology evidence="1">Multi-pass membrane protein</topology>
    </subcellularLocation>
</comment>
<dbReference type="Gene3D" id="1.20.1250.20">
    <property type="entry name" value="MFS general substrate transporter like domains"/>
    <property type="match status" value="1"/>
</dbReference>
<feature type="transmembrane region" description="Helical" evidence="7">
    <location>
        <begin position="315"/>
        <end position="335"/>
    </location>
</feature>
<feature type="transmembrane region" description="Helical" evidence="7">
    <location>
        <begin position="517"/>
        <end position="535"/>
    </location>
</feature>
<dbReference type="SUPFAM" id="SSF103473">
    <property type="entry name" value="MFS general substrate transporter"/>
    <property type="match status" value="1"/>
</dbReference>
<feature type="transmembrane region" description="Helical" evidence="7">
    <location>
        <begin position="6"/>
        <end position="26"/>
    </location>
</feature>
<reference evidence="8" key="2">
    <citation type="journal article" date="2022" name="Hortic Res">
        <title>The genome of Dioscorea zingiberensis sheds light on the biosynthesis, origin and evolution of the medicinally important diosgenin saponins.</title>
        <authorList>
            <person name="Li Y."/>
            <person name="Tan C."/>
            <person name="Li Z."/>
            <person name="Guo J."/>
            <person name="Li S."/>
            <person name="Chen X."/>
            <person name="Wang C."/>
            <person name="Dai X."/>
            <person name="Yang H."/>
            <person name="Song W."/>
            <person name="Hou L."/>
            <person name="Xu J."/>
            <person name="Tong Z."/>
            <person name="Xu A."/>
            <person name="Yuan X."/>
            <person name="Wang W."/>
            <person name="Yang Q."/>
            <person name="Chen L."/>
            <person name="Sun Z."/>
            <person name="Wang K."/>
            <person name="Pan B."/>
            <person name="Chen J."/>
            <person name="Bao Y."/>
            <person name="Liu F."/>
            <person name="Qi X."/>
            <person name="Gang D.R."/>
            <person name="Wen J."/>
            <person name="Li J."/>
        </authorList>
    </citation>
    <scope>NUCLEOTIDE SEQUENCE</scope>
    <source>
        <strain evidence="8">Dzin_1.0</strain>
    </source>
</reference>
<accession>A0A9D5CN46</accession>
<name>A0A9D5CN46_9LILI</name>
<evidence type="ECO:0000256" key="5">
    <source>
        <dbReference type="ARBA" id="ARBA00023136"/>
    </source>
</evidence>
<feature type="transmembrane region" description="Helical" evidence="7">
    <location>
        <begin position="38"/>
        <end position="57"/>
    </location>
</feature>
<evidence type="ECO:0000256" key="2">
    <source>
        <dbReference type="ARBA" id="ARBA00005982"/>
    </source>
</evidence>
<keyword evidence="4 7" id="KW-1133">Transmembrane helix</keyword>
<comment type="similarity">
    <text evidence="2">Belongs to the major facilitator superfamily. Proton-dependent oligopeptide transporter (POT/PTR) (TC 2.A.17) family.</text>
</comment>
<dbReference type="GO" id="GO:0016020">
    <property type="term" value="C:membrane"/>
    <property type="evidence" value="ECO:0007669"/>
    <property type="project" value="UniProtKB-SubCell"/>
</dbReference>
<dbReference type="InterPro" id="IPR000109">
    <property type="entry name" value="POT_fam"/>
</dbReference>
<dbReference type="GO" id="GO:0022857">
    <property type="term" value="F:transmembrane transporter activity"/>
    <property type="evidence" value="ECO:0007669"/>
    <property type="project" value="InterPro"/>
</dbReference>
<dbReference type="InterPro" id="IPR036259">
    <property type="entry name" value="MFS_trans_sf"/>
</dbReference>
<dbReference type="AlphaFoldDB" id="A0A9D5CN46"/>
<feature type="transmembrane region" description="Helical" evidence="7">
    <location>
        <begin position="396"/>
        <end position="415"/>
    </location>
</feature>
<feature type="transmembrane region" description="Helical" evidence="7">
    <location>
        <begin position="468"/>
        <end position="489"/>
    </location>
</feature>
<feature type="transmembrane region" description="Helical" evidence="7">
    <location>
        <begin position="63"/>
        <end position="82"/>
    </location>
</feature>
<evidence type="ECO:0000313" key="8">
    <source>
        <dbReference type="EMBL" id="KAJ0976491.1"/>
    </source>
</evidence>
<comment type="caution">
    <text evidence="8">The sequence shown here is derived from an EMBL/GenBank/DDBJ whole genome shotgun (WGS) entry which is preliminary data.</text>
</comment>
<organism evidence="8 9">
    <name type="scientific">Dioscorea zingiberensis</name>
    <dbReference type="NCBI Taxonomy" id="325984"/>
    <lineage>
        <taxon>Eukaryota</taxon>
        <taxon>Viridiplantae</taxon>
        <taxon>Streptophyta</taxon>
        <taxon>Embryophyta</taxon>
        <taxon>Tracheophyta</taxon>
        <taxon>Spermatophyta</taxon>
        <taxon>Magnoliopsida</taxon>
        <taxon>Liliopsida</taxon>
        <taxon>Dioscoreales</taxon>
        <taxon>Dioscoreaceae</taxon>
        <taxon>Dioscorea</taxon>
    </lineage>
</organism>
<dbReference type="EMBL" id="JAGGNH010000004">
    <property type="protein sequence ID" value="KAJ0976491.1"/>
    <property type="molecule type" value="Genomic_DNA"/>
</dbReference>
<keyword evidence="9" id="KW-1185">Reference proteome</keyword>
<proteinExistence type="inferred from homology"/>
<reference evidence="8" key="1">
    <citation type="submission" date="2021-03" db="EMBL/GenBank/DDBJ databases">
        <authorList>
            <person name="Li Z."/>
            <person name="Yang C."/>
        </authorList>
    </citation>
    <scope>NUCLEOTIDE SEQUENCE</scope>
    <source>
        <strain evidence="8">Dzin_1.0</strain>
        <tissue evidence="8">Leaf</tissue>
    </source>
</reference>
<gene>
    <name evidence="8" type="ORF">J5N97_018456</name>
</gene>
<keyword evidence="5 7" id="KW-0472">Membrane</keyword>
<dbReference type="OrthoDB" id="8904098at2759"/>
<feature type="transmembrane region" description="Helical" evidence="7">
    <location>
        <begin position="355"/>
        <end position="375"/>
    </location>
</feature>
<feature type="transmembrane region" description="Helical" evidence="7">
    <location>
        <begin position="173"/>
        <end position="193"/>
    </location>
</feature>
<feature type="transmembrane region" description="Helical" evidence="7">
    <location>
        <begin position="145"/>
        <end position="167"/>
    </location>
</feature>
<protein>
    <submittedName>
        <fullName evidence="8">Uncharacterized protein</fullName>
    </submittedName>
</protein>
<sequence length="664" mass="73533">MVTLDSLGFIANMMSLVMYFMIVLHFDLSGSSTTVTNFLGSTFLVTVLGGFISDTYLTRLNTVLLFGVFEILGYILITVQAYKKSLRPDIKCLTCHLEGANSHMFYISLCLLAMGYGGVRGSLPALGAEQFDKDHPKERKQLASFFNWLLFSTTLGASIGVTVLVWVSSRKSWSLGFLLQLLLSLLGFSFIVAGNRFYRLRPPGDSPLLRVAQVITVAIRNRNLPLPKSSEELYEINMDDDDDDDDDVKVIKEHAAGPTAAATIYNIEEKIQHTEQFRCLDKAAIVPQDDLVGPAEQWKVCSVTQVEEVKILIRMLPILGSTILMNTCMAQLQTFSVHQGYIMDLYLGKFPVPPSSIPIIPLLFMAILIPMYEFAFIPIVRRITGHPSGITHLQRVGFGLVLSAISMAVAGFVEVKRKNAFNKEYKQLSVFWLSYQYGIFGIADMFTFVGLLEFFYSEAPAGMRSLSASFTFLSLSFGYFLSTVFVNLINSVTSRLSSKKQGWLLGLDLNSNHLERFYWFLAVLSCVNFVIYIFCAKWYKYRIIGISAPAPAMANTANSTKNDASIEHASTIKDQTKGGAATAPTMEVGNGDDNIEVKEKEKPGCVGNTEVKVTEETQKKINGCDNGSTDVQVKEEVDHQICSNGSITGPSNLVRGDNDCSPVR</sequence>
<keyword evidence="3 7" id="KW-0812">Transmembrane</keyword>